<dbReference type="Proteomes" id="UP000276542">
    <property type="component" value="Unassembled WGS sequence"/>
</dbReference>
<proteinExistence type="predicted"/>
<dbReference type="InterPro" id="IPR021074">
    <property type="entry name" value="Formate_DH_dsu"/>
</dbReference>
<name>A0A3A5HEE3_9ACTN</name>
<gene>
    <name evidence="1" type="ORF">D4739_09450</name>
</gene>
<evidence type="ECO:0000313" key="1">
    <source>
        <dbReference type="EMBL" id="RJS46414.1"/>
    </source>
</evidence>
<accession>A0A3A5HEE3</accession>
<dbReference type="AlphaFoldDB" id="A0A3A5HEE3"/>
<dbReference type="OrthoDB" id="7409377at2"/>
<protein>
    <submittedName>
        <fullName evidence="1">Formate dehydrogenase</fullName>
    </submittedName>
</protein>
<reference evidence="2" key="1">
    <citation type="submission" date="2018-09" db="EMBL/GenBank/DDBJ databases">
        <authorList>
            <person name="Zhu H."/>
        </authorList>
    </citation>
    <scope>NUCLEOTIDE SEQUENCE [LARGE SCALE GENOMIC DNA]</scope>
    <source>
        <strain evidence="2">K1W22B-1</strain>
    </source>
</reference>
<sequence>MSTPPTLRLATEIAAQFRHVPEDVAARTVAGHIRTFWDPRMRVQLHDLVTAAGADCDPVVARADALLVAH</sequence>
<dbReference type="Pfam" id="PF11390">
    <property type="entry name" value="FdsD"/>
    <property type="match status" value="1"/>
</dbReference>
<comment type="caution">
    <text evidence="1">The sequence shown here is derived from an EMBL/GenBank/DDBJ whole genome shotgun (WGS) entry which is preliminary data.</text>
</comment>
<keyword evidence="2" id="KW-1185">Reference proteome</keyword>
<evidence type="ECO:0000313" key="2">
    <source>
        <dbReference type="Proteomes" id="UP000276542"/>
    </source>
</evidence>
<dbReference type="EMBL" id="QYRP01000002">
    <property type="protein sequence ID" value="RJS46414.1"/>
    <property type="molecule type" value="Genomic_DNA"/>
</dbReference>
<organism evidence="1 2">
    <name type="scientific">Nocardioides cavernaquae</name>
    <dbReference type="NCBI Taxonomy" id="2321396"/>
    <lineage>
        <taxon>Bacteria</taxon>
        <taxon>Bacillati</taxon>
        <taxon>Actinomycetota</taxon>
        <taxon>Actinomycetes</taxon>
        <taxon>Propionibacteriales</taxon>
        <taxon>Nocardioidaceae</taxon>
        <taxon>Nocardioides</taxon>
    </lineage>
</organism>
<dbReference type="RefSeq" id="WP_120060386.1">
    <property type="nucleotide sequence ID" value="NZ_QYRP01000002.1"/>
</dbReference>